<dbReference type="AlphaFoldDB" id="A0A8K1JA94"/>
<keyword evidence="1" id="KW-0687">Ribonucleoprotein</keyword>
<geneLocation type="mitochondrion" evidence="1"/>
<keyword evidence="1" id="KW-0689">Ribosomal protein</keyword>
<evidence type="ECO:0000313" key="1">
    <source>
        <dbReference type="EMBL" id="UCS09845.1"/>
    </source>
</evidence>
<sequence length="249" mass="29095">MLIKKQHNNNNTKPKLNRLKKSLRKIKQSSTFIKNTIVLQKKIQLAITLSSKISQVKDIAYSIAAIEKLIYHINSVCAKQLRTALDLFCLNKTKSTIVSQKELTFLPTSTQFIKLHNYTNLLAYQKIFKKKQQCNYEVINNKDNNNTKSNTKILLERSYYSNRWFFKLSKEFSTQSAVNKQLVQRKNSKRLFTVIRAPFVFKKTREQFCSQKLSSHLVITFASSAQKNFLIQNLRLLKLPTELKLISRN</sequence>
<organism evidence="1">
    <name type="scientific">Percursaria percursa</name>
    <dbReference type="NCBI Taxonomy" id="153906"/>
    <lineage>
        <taxon>Eukaryota</taxon>
        <taxon>Viridiplantae</taxon>
        <taxon>Chlorophyta</taxon>
        <taxon>core chlorophytes</taxon>
        <taxon>Ulvophyceae</taxon>
        <taxon>OUU clade</taxon>
        <taxon>Ulvales</taxon>
        <taxon>Kornmanniaceae</taxon>
        <taxon>Percursaria</taxon>
    </lineage>
</organism>
<protein>
    <submittedName>
        <fullName evidence="1">Ribosomal protein S10</fullName>
    </submittedName>
</protein>
<reference evidence="1" key="1">
    <citation type="submission" date="2021-08" db="EMBL/GenBank/DDBJ databases">
        <authorList>
            <person name="Liu F."/>
            <person name="Iii J.T.M."/>
            <person name="Wang H."/>
        </authorList>
    </citation>
    <scope>NUCLEOTIDE SEQUENCE</scope>
</reference>
<keyword evidence="1" id="KW-0496">Mitochondrion</keyword>
<dbReference type="EMBL" id="MZ911851">
    <property type="protein sequence ID" value="UCS09845.1"/>
    <property type="molecule type" value="Genomic_DNA"/>
</dbReference>
<dbReference type="Gene3D" id="3.30.70.600">
    <property type="entry name" value="Ribosomal protein S10 domain"/>
    <property type="match status" value="1"/>
</dbReference>
<name>A0A8K1JA94_9CHLO</name>
<dbReference type="SUPFAM" id="SSF54999">
    <property type="entry name" value="Ribosomal protein S10"/>
    <property type="match status" value="1"/>
</dbReference>
<dbReference type="GO" id="GO:0005840">
    <property type="term" value="C:ribosome"/>
    <property type="evidence" value="ECO:0007669"/>
    <property type="project" value="UniProtKB-KW"/>
</dbReference>
<proteinExistence type="predicted"/>
<gene>
    <name evidence="1" type="primary">rps10</name>
</gene>
<accession>A0A8K1JA94</accession>
<dbReference type="InterPro" id="IPR036838">
    <property type="entry name" value="Ribosomal_uS10_dom_sf"/>
</dbReference>